<organism evidence="1 2">
    <name type="scientific">Candidatus Ordinivivax streblomastigis</name>
    <dbReference type="NCBI Taxonomy" id="2540710"/>
    <lineage>
        <taxon>Bacteria</taxon>
        <taxon>Pseudomonadati</taxon>
        <taxon>Bacteroidota</taxon>
        <taxon>Bacteroidia</taxon>
        <taxon>Bacteroidales</taxon>
        <taxon>Candidatus Ordinivivax</taxon>
    </lineage>
</organism>
<gene>
    <name evidence="1" type="ORF">EZS26_003409</name>
</gene>
<proteinExistence type="predicted"/>
<dbReference type="AlphaFoldDB" id="A0A5M8NUZ3"/>
<name>A0A5M8NUZ3_9BACT</name>
<evidence type="ECO:0000313" key="2">
    <source>
        <dbReference type="Proteomes" id="UP000324575"/>
    </source>
</evidence>
<sequence length="228" mass="25067">MKNRFKLIVPCLLFCMVLCDKMSSITEEYMKGGEIIYTGMIDSALAVPGKNRAILSWELSSDPRVTKTVIYWNEGVDSSLVVISASQIGKKVEKELQLTEAYYLFNIITKDDEGHRSNGVNISADVYGDQYIAGLRNRSIQTSTMGTTGLTVNWFAIETTDIQYITVVYTDFSDPGNPVAKTVQVENTDTSTLLPGAKLGESFTVVTVYLPKGGLDMVSVPAKGYTIQ</sequence>
<dbReference type="Pfam" id="PF16389">
    <property type="entry name" value="DUF4998"/>
    <property type="match status" value="1"/>
</dbReference>
<comment type="caution">
    <text evidence="1">The sequence shown here is derived from an EMBL/GenBank/DDBJ whole genome shotgun (WGS) entry which is preliminary data.</text>
</comment>
<evidence type="ECO:0008006" key="3">
    <source>
        <dbReference type="Google" id="ProtNLM"/>
    </source>
</evidence>
<dbReference type="EMBL" id="SNRX01000081">
    <property type="protein sequence ID" value="KAA6300443.1"/>
    <property type="molecule type" value="Genomic_DNA"/>
</dbReference>
<dbReference type="Proteomes" id="UP000324575">
    <property type="component" value="Unassembled WGS sequence"/>
</dbReference>
<evidence type="ECO:0000313" key="1">
    <source>
        <dbReference type="EMBL" id="KAA6300443.1"/>
    </source>
</evidence>
<protein>
    <recommendedName>
        <fullName evidence="3">DUF4998 domain-containing protein</fullName>
    </recommendedName>
</protein>
<reference evidence="1 2" key="1">
    <citation type="submission" date="2019-03" db="EMBL/GenBank/DDBJ databases">
        <title>Single cell metagenomics reveals metabolic interactions within the superorganism composed of flagellate Streblomastix strix and complex community of Bacteroidetes bacteria on its surface.</title>
        <authorList>
            <person name="Treitli S.C."/>
            <person name="Kolisko M."/>
            <person name="Husnik F."/>
            <person name="Keeling P."/>
            <person name="Hampl V."/>
        </authorList>
    </citation>
    <scope>NUCLEOTIDE SEQUENCE [LARGE SCALE GENOMIC DNA]</scope>
    <source>
        <strain evidence="1">St1</strain>
    </source>
</reference>
<accession>A0A5M8NUZ3</accession>